<sequence>MRPFTAQSLLVGLALSGLATLKAATPVELSFSNLEQSYTGSTLLPAIASNPSGLQVGLTITPRSGSQLVFRTAPEMLPLHYTSASLASLGDKAMGDIITLASGNRKLESVEAVLVNWSKASNWPTFSPQTSEGYYHPISIIVYNRNNDGSLSLAAQQTRNVLVPWRPETLDDGYPYPYGGKAFKVRFNFDGDITLSNNLAVMVAYNTQNSGFTPTGVAGPYNTLNVALAPSAPTTGTDFSTSTMLRYTTSVASTTGYGTQAPLFTVRTFNGSPATGNPVNAGVYRMVANVTSAGYEGTATADFTITPLTASLTLGGLKQVVDGSAKPITVTTNPTGIPSTVLYSGVTTAPSAKGKYPVVVEASGSNRYGRKSAMLKLGDDFASWMAPIATTHGLGGAETGTADDPDADGLPNLLEFALGLDPVTGNGAPEIQAPGPSSDTTWTFAYDRDPLALHTQYQVLTSTTLSGAWSVLTGTETTTGSTGALDHIQFRFARPADSARRFYRLQVTESANP</sequence>
<protein>
    <recommendedName>
        <fullName evidence="2">MBG domain-containing protein</fullName>
    </recommendedName>
</protein>
<feature type="signal peptide" evidence="1">
    <location>
        <begin position="1"/>
        <end position="23"/>
    </location>
</feature>
<evidence type="ECO:0000313" key="3">
    <source>
        <dbReference type="EMBL" id="MBB5350842.1"/>
    </source>
</evidence>
<keyword evidence="1" id="KW-0732">Signal</keyword>
<reference evidence="3 4" key="1">
    <citation type="submission" date="2020-08" db="EMBL/GenBank/DDBJ databases">
        <title>Genomic Encyclopedia of Type Strains, Phase IV (KMG-IV): sequencing the most valuable type-strain genomes for metagenomic binning, comparative biology and taxonomic classification.</title>
        <authorList>
            <person name="Goeker M."/>
        </authorList>
    </citation>
    <scope>NUCLEOTIDE SEQUENCE [LARGE SCALE GENOMIC DNA]</scope>
    <source>
        <strain evidence="3 4">YC6886</strain>
    </source>
</reference>
<organism evidence="3 4">
    <name type="scientific">Haloferula luteola</name>
    <dbReference type="NCBI Taxonomy" id="595692"/>
    <lineage>
        <taxon>Bacteria</taxon>
        <taxon>Pseudomonadati</taxon>
        <taxon>Verrucomicrobiota</taxon>
        <taxon>Verrucomicrobiia</taxon>
        <taxon>Verrucomicrobiales</taxon>
        <taxon>Verrucomicrobiaceae</taxon>
        <taxon>Haloferula</taxon>
    </lineage>
</organism>
<dbReference type="EMBL" id="JACHFD010000004">
    <property type="protein sequence ID" value="MBB5350842.1"/>
    <property type="molecule type" value="Genomic_DNA"/>
</dbReference>
<keyword evidence="4" id="KW-1185">Reference proteome</keyword>
<dbReference type="RefSeq" id="WP_184016487.1">
    <property type="nucleotide sequence ID" value="NZ_JACHFD010000004.1"/>
</dbReference>
<evidence type="ECO:0000313" key="4">
    <source>
        <dbReference type="Proteomes" id="UP000557717"/>
    </source>
</evidence>
<name>A0A840UYI8_9BACT</name>
<accession>A0A840UYI8</accession>
<dbReference type="Pfam" id="PF18887">
    <property type="entry name" value="MBG_3"/>
    <property type="match status" value="2"/>
</dbReference>
<feature type="chain" id="PRO_5032624969" description="MBG domain-containing protein" evidence="1">
    <location>
        <begin position="24"/>
        <end position="513"/>
    </location>
</feature>
<dbReference type="InterPro" id="IPR043772">
    <property type="entry name" value="MBG_3"/>
</dbReference>
<evidence type="ECO:0000256" key="1">
    <source>
        <dbReference type="SAM" id="SignalP"/>
    </source>
</evidence>
<comment type="caution">
    <text evidence="3">The sequence shown here is derived from an EMBL/GenBank/DDBJ whole genome shotgun (WGS) entry which is preliminary data.</text>
</comment>
<dbReference type="Proteomes" id="UP000557717">
    <property type="component" value="Unassembled WGS sequence"/>
</dbReference>
<feature type="domain" description="MBG" evidence="2">
    <location>
        <begin position="310"/>
        <end position="375"/>
    </location>
</feature>
<feature type="domain" description="MBG" evidence="2">
    <location>
        <begin position="248"/>
        <end position="307"/>
    </location>
</feature>
<dbReference type="AlphaFoldDB" id="A0A840UYI8"/>
<proteinExistence type="predicted"/>
<gene>
    <name evidence="3" type="ORF">HNR46_001076</name>
</gene>
<evidence type="ECO:0000259" key="2">
    <source>
        <dbReference type="Pfam" id="PF18887"/>
    </source>
</evidence>